<evidence type="ECO:0000259" key="2">
    <source>
        <dbReference type="PROSITE" id="PS50090"/>
    </source>
</evidence>
<feature type="compositionally biased region" description="Basic residues" evidence="1">
    <location>
        <begin position="44"/>
        <end position="58"/>
    </location>
</feature>
<feature type="compositionally biased region" description="Acidic residues" evidence="1">
    <location>
        <begin position="1021"/>
        <end position="1034"/>
    </location>
</feature>
<feature type="domain" description="Myb-like" evidence="2">
    <location>
        <begin position="819"/>
        <end position="865"/>
    </location>
</feature>
<evidence type="ECO:0000256" key="1">
    <source>
        <dbReference type="SAM" id="MobiDB-lite"/>
    </source>
</evidence>
<sequence>MMGTMLGLPLKRKLFSPEPSPEPNANLCPDISSSSLTVTTNTNRSRRPNRRNRKRIPKQKTSSLSSLSAVAAGCHSILASALLGKHDNISAETRRTKRQRDDKYTINHNHQEHNDENRKKLYEPSVFMVLDNNHNKVQRKQAKPAQRQQKGSAIQTAATEYIENQRLLPMNSLGGTVSNFASKNKASSSSTSQKSSKAKNLRRLQSETTKESTRLKGTTRRNKLSKKNYGNISEKVCRNGSSVPNGDSLIMCLTERSTTTSNIPKPKSVINESVLLGTEFAEPTKKSKDGLNRRKKETKQRQRKPRKNSNINKKSGDQTKRSTVNACKVGGLGAFVGITSKHLTTRNSTRESSTRRFVSPLENDLSKTKIPVVPFNEWSITPAITVDTPASDERPPIRIISIPQHSEPIPSLASPETIITTNMKYSNSADRHDITGAPPTTLKDVEEKQQHPKFAEGTGKVPYKDGDEEELEEDKVQPVDFAVTDLNEKQQKRPKSKNQRDPKVDNSRKKRVGPTVEPISRSKSKDYTSLEECVPIRRSRRRSSPPVRLLDSVRSTGRKESPRNLRIESTHTSPRRSKRRSSQPIRLINCGNTEEGNVVGCTTSKRKEEKKRKRSVGRREPKSKRPGSRKKARKRRINVHLDDKLKTEVKDIILEDKENHDQLSVSDRNLTLSPSNPRKQQFDDALRAMMPEECNVEQLARESDQTEDDIFNATPMRKLFMKNDATVPTTPKDEEEESEPERRPRRKSIQPEKYDGTYVDTMSTTSRKKKKNTKSSLKKKEANNNKDKSKVKKRVRISDEADKECNTDNSVGSNEDDQWTSANLKALHTANRIVDPKSFSFWEDVSEIVGTKSTTECREKWFSLANTPVFKRKPKKKTTLEAPLSDTRHSFDDDIFNATPMRGIFDIGEKDGSRSTSFDEIGVLSNMVVGSAVKIDKVEHNNANLHGDNMNATYPQGYKTYIQNMGRNMRQKDRKKNCNASKSSNHPMKIGKNLAERADEGDVEVKCKLSPGGTLQVDTFGDTDTEDYFDYDDE</sequence>
<dbReference type="SUPFAM" id="SSF46689">
    <property type="entry name" value="Homeodomain-like"/>
    <property type="match status" value="1"/>
</dbReference>
<feature type="compositionally biased region" description="Basic and acidic residues" evidence="1">
    <location>
        <begin position="443"/>
        <end position="454"/>
    </location>
</feature>
<feature type="compositionally biased region" description="Polar residues" evidence="1">
    <location>
        <begin position="807"/>
        <end position="817"/>
    </location>
</feature>
<name>A0A1E7EVT6_9STRA</name>
<dbReference type="Gene3D" id="1.10.10.60">
    <property type="entry name" value="Homeodomain-like"/>
    <property type="match status" value="1"/>
</dbReference>
<feature type="compositionally biased region" description="Basic and acidic residues" evidence="1">
    <location>
        <begin position="778"/>
        <end position="788"/>
    </location>
</feature>
<keyword evidence="4" id="KW-1185">Reference proteome</keyword>
<dbReference type="AlphaFoldDB" id="A0A1E7EVT6"/>
<gene>
    <name evidence="3" type="ORF">FRACYDRAFT_247742</name>
</gene>
<dbReference type="PROSITE" id="PS50090">
    <property type="entry name" value="MYB_LIKE"/>
    <property type="match status" value="1"/>
</dbReference>
<reference evidence="3 4" key="1">
    <citation type="submission" date="2016-09" db="EMBL/GenBank/DDBJ databases">
        <title>Extensive genetic diversity and differential bi-allelic expression allows diatom success in the polar Southern Ocean.</title>
        <authorList>
            <consortium name="DOE Joint Genome Institute"/>
            <person name="Mock T."/>
            <person name="Otillar R.P."/>
            <person name="Strauss J."/>
            <person name="Dupont C."/>
            <person name="Frickenhaus S."/>
            <person name="Maumus F."/>
            <person name="Mcmullan M."/>
            <person name="Sanges R."/>
            <person name="Schmutz J."/>
            <person name="Toseland A."/>
            <person name="Valas R."/>
            <person name="Veluchamy A."/>
            <person name="Ward B.J."/>
            <person name="Allen A."/>
            <person name="Barry K."/>
            <person name="Falciatore A."/>
            <person name="Ferrante M."/>
            <person name="Fortunato A.E."/>
            <person name="Gloeckner G."/>
            <person name="Gruber A."/>
            <person name="Hipkin R."/>
            <person name="Janech M."/>
            <person name="Kroth P."/>
            <person name="Leese F."/>
            <person name="Lindquist E."/>
            <person name="Lyon B.R."/>
            <person name="Martin J."/>
            <person name="Mayer C."/>
            <person name="Parker M."/>
            <person name="Quesneville H."/>
            <person name="Raymond J."/>
            <person name="Uhlig C."/>
            <person name="Valentin K.U."/>
            <person name="Worden A.Z."/>
            <person name="Armbrust E.V."/>
            <person name="Bowler C."/>
            <person name="Green B."/>
            <person name="Moulton V."/>
            <person name="Van Oosterhout C."/>
            <person name="Grigoriev I."/>
        </authorList>
    </citation>
    <scope>NUCLEOTIDE SEQUENCE [LARGE SCALE GENOMIC DNA]</scope>
    <source>
        <strain evidence="3 4">CCMP1102</strain>
    </source>
</reference>
<dbReference type="KEGG" id="fcy:FRACYDRAFT_247742"/>
<feature type="compositionally biased region" description="Low complexity" evidence="1">
    <location>
        <begin position="182"/>
        <end position="195"/>
    </location>
</feature>
<dbReference type="InParanoid" id="A0A1E7EVT6"/>
<feature type="compositionally biased region" description="Basic residues" evidence="1">
    <location>
        <begin position="293"/>
        <end position="307"/>
    </location>
</feature>
<dbReference type="OrthoDB" id="49671at2759"/>
<feature type="region of interest" description="Disordered" evidence="1">
    <location>
        <begin position="428"/>
        <end position="637"/>
    </location>
</feature>
<feature type="compositionally biased region" description="Low complexity" evidence="1">
    <location>
        <begin position="32"/>
        <end position="43"/>
    </location>
</feature>
<feature type="compositionally biased region" description="Polar residues" evidence="1">
    <location>
        <begin position="590"/>
        <end position="603"/>
    </location>
</feature>
<dbReference type="Proteomes" id="UP000095751">
    <property type="component" value="Unassembled WGS sequence"/>
</dbReference>
<accession>A0A1E7EVT6</accession>
<feature type="region of interest" description="Disordered" evidence="1">
    <location>
        <begin position="280"/>
        <end position="324"/>
    </location>
</feature>
<feature type="region of interest" description="Disordered" evidence="1">
    <location>
        <begin position="719"/>
        <end position="817"/>
    </location>
</feature>
<dbReference type="InterPro" id="IPR001005">
    <property type="entry name" value="SANT/Myb"/>
</dbReference>
<feature type="compositionally biased region" description="Basic residues" evidence="1">
    <location>
        <begin position="217"/>
        <end position="226"/>
    </location>
</feature>
<feature type="region of interest" description="Disordered" evidence="1">
    <location>
        <begin position="90"/>
        <end position="118"/>
    </location>
</feature>
<feature type="compositionally biased region" description="Basic residues" evidence="1">
    <location>
        <begin position="608"/>
        <end position="637"/>
    </location>
</feature>
<feature type="compositionally biased region" description="Basic and acidic residues" evidence="1">
    <location>
        <begin position="796"/>
        <end position="806"/>
    </location>
</feature>
<feature type="compositionally biased region" description="Basic residues" evidence="1">
    <location>
        <begin position="766"/>
        <end position="777"/>
    </location>
</feature>
<feature type="region of interest" description="Disordered" evidence="1">
    <location>
        <begin position="975"/>
        <end position="997"/>
    </location>
</feature>
<feature type="compositionally biased region" description="Basic and acidic residues" evidence="1">
    <location>
        <begin position="557"/>
        <end position="569"/>
    </location>
</feature>
<protein>
    <recommendedName>
        <fullName evidence="2">Myb-like domain-containing protein</fullName>
    </recommendedName>
</protein>
<dbReference type="EMBL" id="KV784373">
    <property type="protein sequence ID" value="OEU10128.1"/>
    <property type="molecule type" value="Genomic_DNA"/>
</dbReference>
<feature type="compositionally biased region" description="Basic and acidic residues" evidence="1">
    <location>
        <begin position="204"/>
        <end position="214"/>
    </location>
</feature>
<organism evidence="3 4">
    <name type="scientific">Fragilariopsis cylindrus CCMP1102</name>
    <dbReference type="NCBI Taxonomy" id="635003"/>
    <lineage>
        <taxon>Eukaryota</taxon>
        <taxon>Sar</taxon>
        <taxon>Stramenopiles</taxon>
        <taxon>Ochrophyta</taxon>
        <taxon>Bacillariophyta</taxon>
        <taxon>Bacillariophyceae</taxon>
        <taxon>Bacillariophycidae</taxon>
        <taxon>Bacillariales</taxon>
        <taxon>Bacillariaceae</taxon>
        <taxon>Fragilariopsis</taxon>
    </lineage>
</organism>
<dbReference type="InterPro" id="IPR009057">
    <property type="entry name" value="Homeodomain-like_sf"/>
</dbReference>
<feature type="compositionally biased region" description="Basic and acidic residues" evidence="1">
    <location>
        <begin position="498"/>
        <end position="507"/>
    </location>
</feature>
<feature type="region of interest" description="Disordered" evidence="1">
    <location>
        <begin position="182"/>
        <end position="227"/>
    </location>
</feature>
<feature type="compositionally biased region" description="Basic and acidic residues" evidence="1">
    <location>
        <begin position="282"/>
        <end position="292"/>
    </location>
</feature>
<evidence type="ECO:0000313" key="4">
    <source>
        <dbReference type="Proteomes" id="UP000095751"/>
    </source>
</evidence>
<evidence type="ECO:0000313" key="3">
    <source>
        <dbReference type="EMBL" id="OEU10128.1"/>
    </source>
</evidence>
<feature type="region of interest" description="Disordered" evidence="1">
    <location>
        <begin position="1011"/>
        <end position="1034"/>
    </location>
</feature>
<feature type="region of interest" description="Disordered" evidence="1">
    <location>
        <begin position="1"/>
        <end position="67"/>
    </location>
</feature>
<proteinExistence type="predicted"/>